<dbReference type="Proteomes" id="UP001500466">
    <property type="component" value="Unassembled WGS sequence"/>
</dbReference>
<organism evidence="3 4">
    <name type="scientific">Yinghuangia aomiensis</name>
    <dbReference type="NCBI Taxonomy" id="676205"/>
    <lineage>
        <taxon>Bacteria</taxon>
        <taxon>Bacillati</taxon>
        <taxon>Actinomycetota</taxon>
        <taxon>Actinomycetes</taxon>
        <taxon>Kitasatosporales</taxon>
        <taxon>Streptomycetaceae</taxon>
        <taxon>Yinghuangia</taxon>
    </lineage>
</organism>
<keyword evidence="2" id="KW-0560">Oxidoreductase</keyword>
<dbReference type="SUPFAM" id="SSF51735">
    <property type="entry name" value="NAD(P)-binding Rossmann-fold domains"/>
    <property type="match status" value="1"/>
</dbReference>
<dbReference type="PRINTS" id="PR00080">
    <property type="entry name" value="SDRFAMILY"/>
</dbReference>
<gene>
    <name evidence="3" type="ORF">GCM10023205_81280</name>
</gene>
<dbReference type="PANTHER" id="PTHR24321">
    <property type="entry name" value="DEHYDROGENASES, SHORT CHAIN"/>
    <property type="match status" value="1"/>
</dbReference>
<proteinExistence type="inferred from homology"/>
<dbReference type="PROSITE" id="PS00061">
    <property type="entry name" value="ADH_SHORT"/>
    <property type="match status" value="1"/>
</dbReference>
<dbReference type="Pfam" id="PF13561">
    <property type="entry name" value="adh_short_C2"/>
    <property type="match status" value="1"/>
</dbReference>
<comment type="similarity">
    <text evidence="1">Belongs to the short-chain dehydrogenases/reductases (SDR) family.</text>
</comment>
<protein>
    <submittedName>
        <fullName evidence="3">SDR family NAD(P)-dependent oxidoreductase</fullName>
    </submittedName>
</protein>
<name>A0ABP9IFR0_9ACTN</name>
<dbReference type="PRINTS" id="PR00081">
    <property type="entry name" value="GDHRDH"/>
</dbReference>
<dbReference type="PANTHER" id="PTHR24321:SF8">
    <property type="entry name" value="ESTRADIOL 17-BETA-DEHYDROGENASE 8-RELATED"/>
    <property type="match status" value="1"/>
</dbReference>
<evidence type="ECO:0000313" key="4">
    <source>
        <dbReference type="Proteomes" id="UP001500466"/>
    </source>
</evidence>
<dbReference type="RefSeq" id="WP_345680921.1">
    <property type="nucleotide sequence ID" value="NZ_BAABHS010000058.1"/>
</dbReference>
<dbReference type="InterPro" id="IPR036291">
    <property type="entry name" value="NAD(P)-bd_dom_sf"/>
</dbReference>
<keyword evidence="4" id="KW-1185">Reference proteome</keyword>
<reference evidence="4" key="1">
    <citation type="journal article" date="2019" name="Int. J. Syst. Evol. Microbiol.">
        <title>The Global Catalogue of Microorganisms (GCM) 10K type strain sequencing project: providing services to taxonomists for standard genome sequencing and annotation.</title>
        <authorList>
            <consortium name="The Broad Institute Genomics Platform"/>
            <consortium name="The Broad Institute Genome Sequencing Center for Infectious Disease"/>
            <person name="Wu L."/>
            <person name="Ma J."/>
        </authorList>
    </citation>
    <scope>NUCLEOTIDE SEQUENCE [LARGE SCALE GENOMIC DNA]</scope>
    <source>
        <strain evidence="4">JCM 17986</strain>
    </source>
</reference>
<accession>A0ABP9IFR0</accession>
<evidence type="ECO:0000256" key="2">
    <source>
        <dbReference type="ARBA" id="ARBA00023002"/>
    </source>
</evidence>
<sequence>MSTPRTAPVSARMAGKAVLVTGGTSGIGLAAARRLAAEGAAVAIAGRRKDVGEQAAAELRAATGAQVLFVAADFTAAEDAEAAVAATVAEFGRLDGAFNNAGGVNAGGPLEGIPADAWHAEIGHNLTSVFYGLKYQVPAILASGGGAIVNNASNLGVVGMAQVAPYVAAKHGVVGLTRSAALENAERGIRVNALVTGGVDTPLSRATMMTTDEAAAAIAALHPVNRIAQPDEIAPLIAYLLSDEASFVTGAAIAIDGGFTAR</sequence>
<dbReference type="InterPro" id="IPR002347">
    <property type="entry name" value="SDR_fam"/>
</dbReference>
<evidence type="ECO:0000256" key="1">
    <source>
        <dbReference type="ARBA" id="ARBA00006484"/>
    </source>
</evidence>
<dbReference type="EMBL" id="BAABHS010000058">
    <property type="protein sequence ID" value="GAA4995880.1"/>
    <property type="molecule type" value="Genomic_DNA"/>
</dbReference>
<dbReference type="Gene3D" id="3.40.50.720">
    <property type="entry name" value="NAD(P)-binding Rossmann-like Domain"/>
    <property type="match status" value="1"/>
</dbReference>
<comment type="caution">
    <text evidence="3">The sequence shown here is derived from an EMBL/GenBank/DDBJ whole genome shotgun (WGS) entry which is preliminary data.</text>
</comment>
<dbReference type="InterPro" id="IPR020904">
    <property type="entry name" value="Sc_DH/Rdtase_CS"/>
</dbReference>
<evidence type="ECO:0000313" key="3">
    <source>
        <dbReference type="EMBL" id="GAA4995880.1"/>
    </source>
</evidence>